<evidence type="ECO:0000256" key="15">
    <source>
        <dbReference type="SAM" id="Phobius"/>
    </source>
</evidence>
<dbReference type="PROSITE" id="PS51939">
    <property type="entry name" value="XRRM"/>
    <property type="match status" value="1"/>
</dbReference>
<evidence type="ECO:0000313" key="19">
    <source>
        <dbReference type="Ensembl" id="ENSAOWP00000007543.1"/>
    </source>
</evidence>
<evidence type="ECO:0000256" key="2">
    <source>
        <dbReference type="ARBA" id="ARBA00008680"/>
    </source>
</evidence>
<feature type="compositionally biased region" description="Basic residues" evidence="14">
    <location>
        <begin position="338"/>
        <end position="351"/>
    </location>
</feature>
<dbReference type="Pfam" id="PF05383">
    <property type="entry name" value="La"/>
    <property type="match status" value="1"/>
</dbReference>
<dbReference type="PRINTS" id="PR00302">
    <property type="entry name" value="LUPUSLA"/>
</dbReference>
<dbReference type="InterPro" id="IPR034910">
    <property type="entry name" value="LARP7_RRM2"/>
</dbReference>
<feature type="compositionally biased region" description="Basic and acidic residues" evidence="14">
    <location>
        <begin position="7"/>
        <end position="24"/>
    </location>
</feature>
<evidence type="ECO:0000256" key="13">
    <source>
        <dbReference type="PROSITE-ProRule" id="PRU00332"/>
    </source>
</evidence>
<feature type="compositionally biased region" description="Basic residues" evidence="14">
    <location>
        <begin position="198"/>
        <end position="207"/>
    </location>
</feature>
<name>A0A8B9S6A6_APTOW</name>
<dbReference type="InterPro" id="IPR014886">
    <property type="entry name" value="La_xRRM"/>
</dbReference>
<sequence length="607" mass="69308">MTGMETEATRDKAMEEESTEQKKEREKKKRSRVKQVLADIAKQVDFWFGDVNLHKDRFLREQIEKSRDGYVDISLLVSFNKMKKLTTDGKLIARAVKSSSVVEELLPKNVNHSWIERVFGKCGNVVYVSIPRYKSSGDPKGFAFVEFETKEQADKAIEFLNNPPEEAPRKPGIFPKTVKNKPVPALNTSNSSVVEEKKKKKKKKSKMKKEGNVQAAVETKESNINTTAEQVPKSKRHRTSSECSEMEAPEAHKQPSKREKRKWDRTESSEAPVENRPGKRKRSSSGDGEASNAKVKKTVQKDEVHSVKEETTEAQKDPNEVPAEDDKEADKKDTSLSKSKRKHKKKHKERHKMGEEVIPLRVLSKSEWMDLKQEYLALQKASMASLKKTMSQIKPEPTGEMETDTCAQKKPQTKNGKSTSEDCAPPAKANTMGPQFVSGVIVKIISTEPLPGRKQIKDALTMMAAVAYVDMLEGDTECHVRFNTPEDAQTVMKSYKEIQIKNNWKFEVLTGDHEQRYWQKILVDRQAKLNQPREKKRGTEKLEGWPLSGFQCLFSPLILENDTTFLKSFFFLWADLVFIMLLIAKAERMRLAKTQQASKHIRFSEDN</sequence>
<evidence type="ECO:0000313" key="20">
    <source>
        <dbReference type="Proteomes" id="UP000694424"/>
    </source>
</evidence>
<dbReference type="GO" id="GO:0030154">
    <property type="term" value="P:cell differentiation"/>
    <property type="evidence" value="ECO:0007669"/>
    <property type="project" value="UniProtKB-KW"/>
</dbReference>
<dbReference type="GO" id="GO:0007283">
    <property type="term" value="P:spermatogenesis"/>
    <property type="evidence" value="ECO:0007669"/>
    <property type="project" value="UniProtKB-KW"/>
</dbReference>
<evidence type="ECO:0000259" key="16">
    <source>
        <dbReference type="PROSITE" id="PS50102"/>
    </source>
</evidence>
<keyword evidence="15" id="KW-0472">Membrane</keyword>
<feature type="region of interest" description="Disordered" evidence="14">
    <location>
        <begin position="1"/>
        <end position="32"/>
    </location>
</feature>
<dbReference type="GO" id="GO:0006397">
    <property type="term" value="P:mRNA processing"/>
    <property type="evidence" value="ECO:0007669"/>
    <property type="project" value="UniProtKB-KW"/>
</dbReference>
<comment type="subcellular location">
    <subcellularLocation>
        <location evidence="1">Nucleus</location>
        <location evidence="1">Nucleoplasm</location>
    </subcellularLocation>
</comment>
<dbReference type="InterPro" id="IPR000504">
    <property type="entry name" value="RRM_dom"/>
</dbReference>
<feature type="domain" description="HTH La-type RNA-binding" evidence="17">
    <location>
        <begin position="30"/>
        <end position="121"/>
    </location>
</feature>
<dbReference type="FunFam" id="1.10.10.10:FF:000158">
    <property type="entry name" value="La ribonucleoprotein domain family member 7"/>
    <property type="match status" value="1"/>
</dbReference>
<feature type="compositionally biased region" description="Basic and acidic residues" evidence="14">
    <location>
        <begin position="249"/>
        <end position="268"/>
    </location>
</feature>
<feature type="region of interest" description="Disordered" evidence="14">
    <location>
        <begin position="394"/>
        <end position="430"/>
    </location>
</feature>
<evidence type="ECO:0000259" key="17">
    <source>
        <dbReference type="PROSITE" id="PS50961"/>
    </source>
</evidence>
<keyword evidence="15" id="KW-0812">Transmembrane</keyword>
<evidence type="ECO:0000256" key="14">
    <source>
        <dbReference type="SAM" id="MobiDB-lite"/>
    </source>
</evidence>
<evidence type="ECO:0000256" key="10">
    <source>
        <dbReference type="ARBA" id="ARBA00023187"/>
    </source>
</evidence>
<reference evidence="19" key="2">
    <citation type="submission" date="2025-09" db="UniProtKB">
        <authorList>
            <consortium name="Ensembl"/>
        </authorList>
    </citation>
    <scope>IDENTIFICATION</scope>
</reference>
<proteinExistence type="inferred from homology"/>
<dbReference type="CDD" id="cd12542">
    <property type="entry name" value="RRM2_LARP7"/>
    <property type="match status" value="1"/>
</dbReference>
<dbReference type="Pfam" id="PF00076">
    <property type="entry name" value="RRM_1"/>
    <property type="match status" value="1"/>
</dbReference>
<evidence type="ECO:0000256" key="12">
    <source>
        <dbReference type="ARBA" id="ARBA00029640"/>
    </source>
</evidence>
<feature type="region of interest" description="Disordered" evidence="14">
    <location>
        <begin position="161"/>
        <end position="353"/>
    </location>
</feature>
<dbReference type="Pfam" id="PF08777">
    <property type="entry name" value="RRM_3"/>
    <property type="match status" value="1"/>
</dbReference>
<dbReference type="InterPro" id="IPR036390">
    <property type="entry name" value="WH_DNA-bd_sf"/>
</dbReference>
<keyword evidence="6" id="KW-0744">Spermatogenesis</keyword>
<evidence type="ECO:0000256" key="7">
    <source>
        <dbReference type="ARBA" id="ARBA00022884"/>
    </source>
</evidence>
<keyword evidence="7 13" id="KW-0694">RNA-binding</keyword>
<feature type="transmembrane region" description="Helical" evidence="15">
    <location>
        <begin position="565"/>
        <end position="584"/>
    </location>
</feature>
<dbReference type="SUPFAM" id="SSF46785">
    <property type="entry name" value="Winged helix' DNA-binding domain"/>
    <property type="match status" value="1"/>
</dbReference>
<keyword evidence="9" id="KW-0804">Transcription</keyword>
<keyword evidence="11" id="KW-0539">Nucleus</keyword>
<dbReference type="SUPFAM" id="SSF54928">
    <property type="entry name" value="RNA-binding domain, RBD"/>
    <property type="match status" value="2"/>
</dbReference>
<feature type="domain" description="XRRM" evidence="18">
    <location>
        <begin position="435"/>
        <end position="548"/>
    </location>
</feature>
<dbReference type="GO" id="GO:0005654">
    <property type="term" value="C:nucleoplasm"/>
    <property type="evidence" value="ECO:0007669"/>
    <property type="project" value="UniProtKB-SubCell"/>
</dbReference>
<dbReference type="AlphaFoldDB" id="A0A8B9S6A6"/>
<keyword evidence="10" id="KW-0508">mRNA splicing</keyword>
<organism evidence="19 20">
    <name type="scientific">Apteryx owenii</name>
    <name type="common">Little spotted kiwi</name>
    <dbReference type="NCBI Taxonomy" id="8824"/>
    <lineage>
        <taxon>Eukaryota</taxon>
        <taxon>Metazoa</taxon>
        <taxon>Chordata</taxon>
        <taxon>Craniata</taxon>
        <taxon>Vertebrata</taxon>
        <taxon>Euteleostomi</taxon>
        <taxon>Archelosauria</taxon>
        <taxon>Archosauria</taxon>
        <taxon>Dinosauria</taxon>
        <taxon>Saurischia</taxon>
        <taxon>Theropoda</taxon>
        <taxon>Coelurosauria</taxon>
        <taxon>Aves</taxon>
        <taxon>Palaeognathae</taxon>
        <taxon>Apterygiformes</taxon>
        <taxon>Apterygidae</taxon>
        <taxon>Apteryx</taxon>
    </lineage>
</organism>
<comment type="similarity">
    <text evidence="2">Belongs to the LARP7 family.</text>
</comment>
<keyword evidence="5" id="KW-0221">Differentiation</keyword>
<dbReference type="InterPro" id="IPR002344">
    <property type="entry name" value="Lupus_La"/>
</dbReference>
<dbReference type="PANTHER" id="PTHR22792:SF62">
    <property type="entry name" value="LA-RELATED PROTEIN 7"/>
    <property type="match status" value="1"/>
</dbReference>
<evidence type="ECO:0000256" key="8">
    <source>
        <dbReference type="ARBA" id="ARBA00023015"/>
    </source>
</evidence>
<feature type="domain" description="RRM" evidence="16">
    <location>
        <begin position="99"/>
        <end position="162"/>
    </location>
</feature>
<reference evidence="19" key="1">
    <citation type="submission" date="2025-08" db="UniProtKB">
        <authorList>
            <consortium name="Ensembl"/>
        </authorList>
    </citation>
    <scope>IDENTIFICATION</scope>
</reference>
<evidence type="ECO:0000256" key="9">
    <source>
        <dbReference type="ARBA" id="ARBA00023163"/>
    </source>
</evidence>
<dbReference type="GO" id="GO:0003723">
    <property type="term" value="F:RNA binding"/>
    <property type="evidence" value="ECO:0007669"/>
    <property type="project" value="UniProtKB-UniRule"/>
</dbReference>
<dbReference type="Ensembl" id="ENSAOWT00000008540.1">
    <property type="protein sequence ID" value="ENSAOWP00000007543.1"/>
    <property type="gene ID" value="ENSAOWG00000005171.1"/>
</dbReference>
<keyword evidence="4" id="KW-0507">mRNA processing</keyword>
<keyword evidence="20" id="KW-1185">Reference proteome</keyword>
<evidence type="ECO:0000256" key="3">
    <source>
        <dbReference type="ARBA" id="ARBA00015867"/>
    </source>
</evidence>
<evidence type="ECO:0000256" key="4">
    <source>
        <dbReference type="ARBA" id="ARBA00022664"/>
    </source>
</evidence>
<protein>
    <recommendedName>
        <fullName evidence="3">La-related protein 7</fullName>
    </recommendedName>
    <alternativeName>
        <fullName evidence="12">La ribonucleoprotein domain family member 7</fullName>
    </alternativeName>
</protein>
<dbReference type="Gene3D" id="1.10.10.10">
    <property type="entry name" value="Winged helix-like DNA-binding domain superfamily/Winged helix DNA-binding domain"/>
    <property type="match status" value="1"/>
</dbReference>
<evidence type="ECO:0000256" key="5">
    <source>
        <dbReference type="ARBA" id="ARBA00022782"/>
    </source>
</evidence>
<dbReference type="GO" id="GO:0008380">
    <property type="term" value="P:RNA splicing"/>
    <property type="evidence" value="ECO:0007669"/>
    <property type="project" value="UniProtKB-KW"/>
</dbReference>
<dbReference type="Gene3D" id="3.30.70.330">
    <property type="match status" value="2"/>
</dbReference>
<evidence type="ECO:0000259" key="18">
    <source>
        <dbReference type="PROSITE" id="PS51939"/>
    </source>
</evidence>
<dbReference type="SMART" id="SM00715">
    <property type="entry name" value="LA"/>
    <property type="match status" value="1"/>
</dbReference>
<keyword evidence="8" id="KW-0805">Transcription regulation</keyword>
<accession>A0A8B9S6A6</accession>
<dbReference type="InterPro" id="IPR012677">
    <property type="entry name" value="Nucleotide-bd_a/b_plait_sf"/>
</dbReference>
<keyword evidence="15" id="KW-1133">Transmembrane helix</keyword>
<dbReference type="InterPro" id="IPR006630">
    <property type="entry name" value="La_HTH"/>
</dbReference>
<dbReference type="InterPro" id="IPR036388">
    <property type="entry name" value="WH-like_DNA-bd_sf"/>
</dbReference>
<dbReference type="PANTHER" id="PTHR22792">
    <property type="entry name" value="LUPUS LA PROTEIN-RELATED"/>
    <property type="match status" value="1"/>
</dbReference>
<evidence type="ECO:0000256" key="1">
    <source>
        <dbReference type="ARBA" id="ARBA00004642"/>
    </source>
</evidence>
<dbReference type="GO" id="GO:1990904">
    <property type="term" value="C:ribonucleoprotein complex"/>
    <property type="evidence" value="ECO:0007669"/>
    <property type="project" value="UniProtKB-UniRule"/>
</dbReference>
<evidence type="ECO:0000256" key="11">
    <source>
        <dbReference type="ARBA" id="ARBA00023242"/>
    </source>
</evidence>
<dbReference type="InterPro" id="IPR035979">
    <property type="entry name" value="RBD_domain_sf"/>
</dbReference>
<evidence type="ECO:0000256" key="6">
    <source>
        <dbReference type="ARBA" id="ARBA00022871"/>
    </source>
</evidence>
<feature type="compositionally biased region" description="Basic and acidic residues" evidence="14">
    <location>
        <begin position="299"/>
        <end position="319"/>
    </location>
</feature>
<dbReference type="PROSITE" id="PS50961">
    <property type="entry name" value="HTH_LA"/>
    <property type="match status" value="1"/>
</dbReference>
<dbReference type="Proteomes" id="UP000694424">
    <property type="component" value="Unplaced"/>
</dbReference>
<dbReference type="InterPro" id="IPR034887">
    <property type="entry name" value="LARP7_RRM1"/>
</dbReference>
<dbReference type="PROSITE" id="PS50102">
    <property type="entry name" value="RRM"/>
    <property type="match status" value="1"/>
</dbReference>
<dbReference type="InterPro" id="IPR045180">
    <property type="entry name" value="La_dom_prot"/>
</dbReference>
<dbReference type="CDD" id="cd12290">
    <property type="entry name" value="RRM1_LARP7"/>
    <property type="match status" value="1"/>
</dbReference>
<dbReference type="SMART" id="SM00360">
    <property type="entry name" value="RRM"/>
    <property type="match status" value="1"/>
</dbReference>